<protein>
    <recommendedName>
        <fullName evidence="18">Cytochrome P450</fullName>
    </recommendedName>
</protein>
<evidence type="ECO:0000256" key="7">
    <source>
        <dbReference type="ARBA" id="ARBA00022723"/>
    </source>
</evidence>
<keyword evidence="6 14" id="KW-0349">Heme</keyword>
<dbReference type="PANTHER" id="PTHR24292">
    <property type="entry name" value="CYTOCHROME P450"/>
    <property type="match status" value="1"/>
</dbReference>
<evidence type="ECO:0008006" key="18">
    <source>
        <dbReference type="Google" id="ProtNLM"/>
    </source>
</evidence>
<evidence type="ECO:0000256" key="9">
    <source>
        <dbReference type="ARBA" id="ARBA00022848"/>
    </source>
</evidence>
<accession>A0A9P0FZI8</accession>
<evidence type="ECO:0000256" key="5">
    <source>
        <dbReference type="ARBA" id="ARBA00010617"/>
    </source>
</evidence>
<sequence>MIFMVSQTILNNMELLQGLLSMPSNSTLVCIGISLFVYYYLQDKVNYWAKRGVAYVPASKCLSLFIPQMLQSRTMLEVVSEQYDLLEGHSYGGVYQLTRPTVILRDPAMTKEWLVKGFTSFHDRGPEVEEGQGNLSENLFSLTGDRWHTVRTKLSPAFSSAKLKVMYQTLKGCAEELNAHLQGLCEKRDEAEIDIKDLVGRYAMDAIGACAMGIKCNAIKDPDNCEMKKAVKAIFTINWRFTLMQLCMLIHPKLVKIFGLAGPPKDLTKFLTSVTKQAMDMKAKSGQPRKDFLQIMMSASESETQNGKEHSQNGDQTVKSEDNIFTENVITGVISTFLSAGLDPVAATVTFGLYELAFHPEIQERLFEEIQAARMKSGGEIEYDDIKDMQYLEQVVNETLRLYPAAGFLFRFCREPFQVQDSSVVIEKSVNLLVPQMCIQRDPKYFPEPMKFDPERFSKENVDKILPGSYLPFGEGPRFCIANRFALMNVKTMMMTLVSDYTLHPCAKTKNRMTFDKKTFSLSPEGEVWLKLKKRN</sequence>
<organism evidence="16 17">
    <name type="scientific">Bemisia tabaci</name>
    <name type="common">Sweetpotato whitefly</name>
    <name type="synonym">Aleurodes tabaci</name>
    <dbReference type="NCBI Taxonomy" id="7038"/>
    <lineage>
        <taxon>Eukaryota</taxon>
        <taxon>Metazoa</taxon>
        <taxon>Ecdysozoa</taxon>
        <taxon>Arthropoda</taxon>
        <taxon>Hexapoda</taxon>
        <taxon>Insecta</taxon>
        <taxon>Pterygota</taxon>
        <taxon>Neoptera</taxon>
        <taxon>Paraneoptera</taxon>
        <taxon>Hemiptera</taxon>
        <taxon>Sternorrhyncha</taxon>
        <taxon>Aleyrodoidea</taxon>
        <taxon>Aleyrodidae</taxon>
        <taxon>Aleyrodinae</taxon>
        <taxon>Bemisia</taxon>
    </lineage>
</organism>
<dbReference type="GO" id="GO:0020037">
    <property type="term" value="F:heme binding"/>
    <property type="evidence" value="ECO:0007669"/>
    <property type="project" value="InterPro"/>
</dbReference>
<dbReference type="SUPFAM" id="SSF48264">
    <property type="entry name" value="Cytochrome P450"/>
    <property type="match status" value="1"/>
</dbReference>
<dbReference type="PRINTS" id="PR00385">
    <property type="entry name" value="P450"/>
</dbReference>
<evidence type="ECO:0000256" key="13">
    <source>
        <dbReference type="ARBA" id="ARBA00023136"/>
    </source>
</evidence>
<evidence type="ECO:0000256" key="8">
    <source>
        <dbReference type="ARBA" id="ARBA00022824"/>
    </source>
</evidence>
<dbReference type="GO" id="GO:0005789">
    <property type="term" value="C:endoplasmic reticulum membrane"/>
    <property type="evidence" value="ECO:0007669"/>
    <property type="project" value="UniProtKB-SubCell"/>
</dbReference>
<evidence type="ECO:0000256" key="11">
    <source>
        <dbReference type="ARBA" id="ARBA00023004"/>
    </source>
</evidence>
<dbReference type="PRINTS" id="PR00465">
    <property type="entry name" value="EP450IV"/>
</dbReference>
<evidence type="ECO:0000313" key="17">
    <source>
        <dbReference type="Proteomes" id="UP001152759"/>
    </source>
</evidence>
<evidence type="ECO:0000256" key="4">
    <source>
        <dbReference type="ARBA" id="ARBA00004406"/>
    </source>
</evidence>
<dbReference type="GO" id="GO:0005506">
    <property type="term" value="F:iron ion binding"/>
    <property type="evidence" value="ECO:0007669"/>
    <property type="project" value="InterPro"/>
</dbReference>
<dbReference type="PANTHER" id="PTHR24292:SF84">
    <property type="entry name" value="CYTOCHROME P450 28A5-RELATED"/>
    <property type="match status" value="1"/>
</dbReference>
<dbReference type="InterPro" id="IPR001128">
    <property type="entry name" value="Cyt_P450"/>
</dbReference>
<dbReference type="AlphaFoldDB" id="A0A9P0FZI8"/>
<keyword evidence="13" id="KW-0472">Membrane</keyword>
<reference evidence="16" key="1">
    <citation type="submission" date="2021-12" db="EMBL/GenBank/DDBJ databases">
        <authorList>
            <person name="King R."/>
        </authorList>
    </citation>
    <scope>NUCLEOTIDE SEQUENCE</scope>
</reference>
<evidence type="ECO:0000256" key="3">
    <source>
        <dbReference type="ARBA" id="ARBA00004174"/>
    </source>
</evidence>
<dbReference type="InterPro" id="IPR050476">
    <property type="entry name" value="Insect_CytP450_Detox"/>
</dbReference>
<comment type="similarity">
    <text evidence="5 15">Belongs to the cytochrome P450 family.</text>
</comment>
<dbReference type="InterPro" id="IPR036396">
    <property type="entry name" value="Cyt_P450_sf"/>
</dbReference>
<keyword evidence="8" id="KW-0256">Endoplasmic reticulum</keyword>
<comment type="cofactor">
    <cofactor evidence="1 14">
        <name>heme</name>
        <dbReference type="ChEBI" id="CHEBI:30413"/>
    </cofactor>
</comment>
<proteinExistence type="inferred from homology"/>
<evidence type="ECO:0000256" key="6">
    <source>
        <dbReference type="ARBA" id="ARBA00022617"/>
    </source>
</evidence>
<keyword evidence="17" id="KW-1185">Reference proteome</keyword>
<dbReference type="Proteomes" id="UP001152759">
    <property type="component" value="Chromosome 1"/>
</dbReference>
<dbReference type="EMBL" id="OU963862">
    <property type="protein sequence ID" value="CAH0753316.1"/>
    <property type="molecule type" value="Genomic_DNA"/>
</dbReference>
<keyword evidence="10 15" id="KW-0560">Oxidoreductase</keyword>
<keyword evidence="11 14" id="KW-0408">Iron</keyword>
<comment type="subcellular location">
    <subcellularLocation>
        <location evidence="4">Endoplasmic reticulum membrane</location>
        <topology evidence="4">Peripheral membrane protein</topology>
    </subcellularLocation>
    <subcellularLocation>
        <location evidence="3">Microsome membrane</location>
        <topology evidence="3">Peripheral membrane protein</topology>
    </subcellularLocation>
</comment>
<name>A0A9P0FZI8_BEMTA</name>
<dbReference type="InterPro" id="IPR017972">
    <property type="entry name" value="Cyt_P450_CS"/>
</dbReference>
<feature type="binding site" description="axial binding residue" evidence="14">
    <location>
        <position position="480"/>
    </location>
    <ligand>
        <name>heme</name>
        <dbReference type="ChEBI" id="CHEBI:30413"/>
    </ligand>
    <ligandPart>
        <name>Fe</name>
        <dbReference type="ChEBI" id="CHEBI:18248"/>
    </ligandPart>
</feature>
<evidence type="ECO:0000256" key="12">
    <source>
        <dbReference type="ARBA" id="ARBA00023033"/>
    </source>
</evidence>
<dbReference type="Gene3D" id="1.10.630.10">
    <property type="entry name" value="Cytochrome P450"/>
    <property type="match status" value="1"/>
</dbReference>
<evidence type="ECO:0000313" key="16">
    <source>
        <dbReference type="EMBL" id="CAH0753316.1"/>
    </source>
</evidence>
<keyword evidence="12 15" id="KW-0503">Monooxygenase</keyword>
<evidence type="ECO:0000256" key="1">
    <source>
        <dbReference type="ARBA" id="ARBA00001971"/>
    </source>
</evidence>
<comment type="function">
    <text evidence="2">May be involved in the metabolism of insect hormones and in the breakdown of synthetic insecticides.</text>
</comment>
<evidence type="ECO:0000256" key="10">
    <source>
        <dbReference type="ARBA" id="ARBA00023002"/>
    </source>
</evidence>
<keyword evidence="7 14" id="KW-0479">Metal-binding</keyword>
<dbReference type="InterPro" id="IPR002403">
    <property type="entry name" value="Cyt_P450_E_grp-IV"/>
</dbReference>
<dbReference type="CDD" id="cd11056">
    <property type="entry name" value="CYP6-like"/>
    <property type="match status" value="1"/>
</dbReference>
<dbReference type="GO" id="GO:0004497">
    <property type="term" value="F:monooxygenase activity"/>
    <property type="evidence" value="ECO:0007669"/>
    <property type="project" value="UniProtKB-KW"/>
</dbReference>
<gene>
    <name evidence="16" type="ORF">BEMITA_LOCUS668</name>
</gene>
<dbReference type="Pfam" id="PF00067">
    <property type="entry name" value="p450"/>
    <property type="match status" value="1"/>
</dbReference>
<evidence type="ECO:0000256" key="15">
    <source>
        <dbReference type="RuleBase" id="RU000461"/>
    </source>
</evidence>
<dbReference type="GO" id="GO:0016705">
    <property type="term" value="F:oxidoreductase activity, acting on paired donors, with incorporation or reduction of molecular oxygen"/>
    <property type="evidence" value="ECO:0007669"/>
    <property type="project" value="InterPro"/>
</dbReference>
<keyword evidence="9" id="KW-0492">Microsome</keyword>
<evidence type="ECO:0000256" key="2">
    <source>
        <dbReference type="ARBA" id="ARBA00003690"/>
    </source>
</evidence>
<evidence type="ECO:0000256" key="14">
    <source>
        <dbReference type="PIRSR" id="PIRSR602403-1"/>
    </source>
</evidence>
<dbReference type="PROSITE" id="PS00086">
    <property type="entry name" value="CYTOCHROME_P450"/>
    <property type="match status" value="1"/>
</dbReference>
<dbReference type="FunFam" id="1.10.630.10:FF:000042">
    <property type="entry name" value="Cytochrome P450"/>
    <property type="match status" value="1"/>
</dbReference>